<dbReference type="AlphaFoldDB" id="A0A1I4QCF9"/>
<sequence>MPLIGWIFILLAAGMVIGSLLLLRDSANRMPIDKERMKRIKARQAELEAQEKQRENK</sequence>
<dbReference type="STRING" id="1720063.SAMN05216217_10471"/>
<dbReference type="InterPro" id="IPR021550">
    <property type="entry name" value="DUF2897"/>
</dbReference>
<dbReference type="RefSeq" id="WP_093473849.1">
    <property type="nucleotide sequence ID" value="NZ_FOUI01000004.1"/>
</dbReference>
<feature type="transmembrane region" description="Helical" evidence="1">
    <location>
        <begin position="6"/>
        <end position="23"/>
    </location>
</feature>
<evidence type="ECO:0000256" key="1">
    <source>
        <dbReference type="SAM" id="Phobius"/>
    </source>
</evidence>
<accession>A0A1I4QCF9</accession>
<protein>
    <recommendedName>
        <fullName evidence="4">DUF2897 domain-containing protein</fullName>
    </recommendedName>
</protein>
<evidence type="ECO:0000313" key="2">
    <source>
        <dbReference type="EMBL" id="SFM37405.1"/>
    </source>
</evidence>
<keyword evidence="1" id="KW-1133">Transmembrane helix</keyword>
<keyword evidence="1" id="KW-0812">Transmembrane</keyword>
<proteinExistence type="predicted"/>
<gene>
    <name evidence="2" type="ORF">SAMN05216217_10471</name>
</gene>
<dbReference type="Proteomes" id="UP000243629">
    <property type="component" value="Unassembled WGS sequence"/>
</dbReference>
<evidence type="ECO:0000313" key="3">
    <source>
        <dbReference type="Proteomes" id="UP000243629"/>
    </source>
</evidence>
<organism evidence="2 3">
    <name type="scientific">Halopseudomonas yangmingensis</name>
    <dbReference type="NCBI Taxonomy" id="1720063"/>
    <lineage>
        <taxon>Bacteria</taxon>
        <taxon>Pseudomonadati</taxon>
        <taxon>Pseudomonadota</taxon>
        <taxon>Gammaproteobacteria</taxon>
        <taxon>Pseudomonadales</taxon>
        <taxon>Pseudomonadaceae</taxon>
        <taxon>Halopseudomonas</taxon>
    </lineage>
</organism>
<dbReference type="OrthoDB" id="6184284at2"/>
<keyword evidence="3" id="KW-1185">Reference proteome</keyword>
<reference evidence="3" key="1">
    <citation type="submission" date="2016-10" db="EMBL/GenBank/DDBJ databases">
        <authorList>
            <person name="Varghese N."/>
            <person name="Submissions S."/>
        </authorList>
    </citation>
    <scope>NUCLEOTIDE SEQUENCE [LARGE SCALE GENOMIC DNA]</scope>
    <source>
        <strain evidence="3">DSM 24213</strain>
    </source>
</reference>
<evidence type="ECO:0008006" key="4">
    <source>
        <dbReference type="Google" id="ProtNLM"/>
    </source>
</evidence>
<dbReference type="EMBL" id="FOUI01000004">
    <property type="protein sequence ID" value="SFM37405.1"/>
    <property type="molecule type" value="Genomic_DNA"/>
</dbReference>
<name>A0A1I4QCF9_9GAMM</name>
<dbReference type="Pfam" id="PF11446">
    <property type="entry name" value="DUF2897"/>
    <property type="match status" value="1"/>
</dbReference>
<keyword evidence="1" id="KW-0472">Membrane</keyword>